<evidence type="ECO:0000256" key="2">
    <source>
        <dbReference type="ARBA" id="ARBA00022448"/>
    </source>
</evidence>
<gene>
    <name evidence="10" type="primary">LOC101850251</name>
</gene>
<keyword evidence="4" id="KW-0915">Sodium</keyword>
<sequence length="215" mass="23246">MFFPWANTYGALAGTISSLVFMTWIGIGGLVNKVSTAVASPLNIDGCPSNLNSSAANMSVVSTTMSAILANTTAAATGGKSYEGVYRLYTLSYLYYTIVGTVTVVVIGLIVSFLTGYTRPSKVDPRLILPLFDVIFPCLPECILRPLRFGVDHKSKLCETTANGTYKVKVDDDDFEMNGIIPATRDEYQSSMSKDNAGYDSSMDFQEDSSTNTKL</sequence>
<reference evidence="10" key="1">
    <citation type="submission" date="2025-08" db="UniProtKB">
        <authorList>
            <consortium name="RefSeq"/>
        </authorList>
    </citation>
    <scope>IDENTIFICATION</scope>
</reference>
<evidence type="ECO:0000256" key="7">
    <source>
        <dbReference type="SAM" id="MobiDB-lite"/>
    </source>
</evidence>
<evidence type="ECO:0000256" key="5">
    <source>
        <dbReference type="ARBA" id="ARBA00023065"/>
    </source>
</evidence>
<organism evidence="9 10">
    <name type="scientific">Aplysia californica</name>
    <name type="common">California sea hare</name>
    <dbReference type="NCBI Taxonomy" id="6500"/>
    <lineage>
        <taxon>Eukaryota</taxon>
        <taxon>Metazoa</taxon>
        <taxon>Spiralia</taxon>
        <taxon>Lophotrochozoa</taxon>
        <taxon>Mollusca</taxon>
        <taxon>Gastropoda</taxon>
        <taxon>Heterobranchia</taxon>
        <taxon>Euthyneura</taxon>
        <taxon>Tectipleura</taxon>
        <taxon>Aplysiida</taxon>
        <taxon>Aplysioidea</taxon>
        <taxon>Aplysiidae</taxon>
        <taxon>Aplysia</taxon>
    </lineage>
</organism>
<dbReference type="RefSeq" id="XP_005099895.2">
    <property type="nucleotide sequence ID" value="XM_005099838.2"/>
</dbReference>
<evidence type="ECO:0000313" key="10">
    <source>
        <dbReference type="RefSeq" id="XP_005099895.2"/>
    </source>
</evidence>
<accession>A0ABM0JRK1</accession>
<evidence type="ECO:0000256" key="6">
    <source>
        <dbReference type="ARBA" id="ARBA00023201"/>
    </source>
</evidence>
<keyword evidence="8" id="KW-0472">Membrane</keyword>
<evidence type="ECO:0000256" key="8">
    <source>
        <dbReference type="SAM" id="Phobius"/>
    </source>
</evidence>
<dbReference type="Proteomes" id="UP000694888">
    <property type="component" value="Unplaced"/>
</dbReference>
<dbReference type="GeneID" id="101850251"/>
<feature type="transmembrane region" description="Helical" evidence="8">
    <location>
        <begin position="12"/>
        <end position="31"/>
    </location>
</feature>
<name>A0ABM0JRK1_APLCA</name>
<dbReference type="PANTHER" id="PTHR42985:SF40">
    <property type="entry name" value="LD47995P-RELATED"/>
    <property type="match status" value="1"/>
</dbReference>
<evidence type="ECO:0000256" key="4">
    <source>
        <dbReference type="ARBA" id="ARBA00023053"/>
    </source>
</evidence>
<keyword evidence="9" id="KW-1185">Reference proteome</keyword>
<keyword evidence="2" id="KW-0813">Transport</keyword>
<keyword evidence="8" id="KW-1133">Transmembrane helix</keyword>
<keyword evidence="6" id="KW-0739">Sodium transport</keyword>
<protein>
    <submittedName>
        <fullName evidence="10">Sodium-dependent multivitamin transporter</fullName>
    </submittedName>
</protein>
<dbReference type="InterPro" id="IPR038377">
    <property type="entry name" value="Na/Glc_symporter_sf"/>
</dbReference>
<keyword evidence="5" id="KW-0406">Ion transport</keyword>
<dbReference type="Gene3D" id="1.20.1730.10">
    <property type="entry name" value="Sodium/glucose cotransporter"/>
    <property type="match status" value="1"/>
</dbReference>
<dbReference type="PANTHER" id="PTHR42985">
    <property type="entry name" value="SODIUM-COUPLED MONOCARBOXYLATE TRANSPORTER"/>
    <property type="match status" value="1"/>
</dbReference>
<evidence type="ECO:0000256" key="1">
    <source>
        <dbReference type="ARBA" id="ARBA00004651"/>
    </source>
</evidence>
<keyword evidence="3" id="KW-1003">Cell membrane</keyword>
<feature type="transmembrane region" description="Helical" evidence="8">
    <location>
        <begin position="93"/>
        <end position="117"/>
    </location>
</feature>
<proteinExistence type="predicted"/>
<keyword evidence="8" id="KW-0812">Transmembrane</keyword>
<evidence type="ECO:0000313" key="9">
    <source>
        <dbReference type="Proteomes" id="UP000694888"/>
    </source>
</evidence>
<dbReference type="InterPro" id="IPR051163">
    <property type="entry name" value="Sodium:Solute_Symporter_SSF"/>
</dbReference>
<feature type="region of interest" description="Disordered" evidence="7">
    <location>
        <begin position="188"/>
        <end position="215"/>
    </location>
</feature>
<evidence type="ECO:0000256" key="3">
    <source>
        <dbReference type="ARBA" id="ARBA00022475"/>
    </source>
</evidence>
<comment type="subcellular location">
    <subcellularLocation>
        <location evidence="1">Cell membrane</location>
        <topology evidence="1">Multi-pass membrane protein</topology>
    </subcellularLocation>
</comment>